<dbReference type="Proteomes" id="UP000199502">
    <property type="component" value="Unassembled WGS sequence"/>
</dbReference>
<keyword evidence="2" id="KW-1185">Reference proteome</keyword>
<sequence length="237" mass="25979">MHGLWKSARPREAVREVLETARRTPHNLKNARAAFFEDLARTTTNTAHDAAGNIVWNGRMLDGFLKNPKVGAVMDELWKGNEGHLQDLRKIGEALIDSESALRASPAASSGTASISLQGKVHPALTATSISSTLRSVQRGQMSKPIAGVHLLAGWVRGRSARVHAAAINELMTKAMDDPKLAVELLRKRNPYDAEVMGRRFLRKWGLRVPQLAKIVNEELGGYSEQDQAIDEFVGGD</sequence>
<evidence type="ECO:0000313" key="1">
    <source>
        <dbReference type="EMBL" id="SCY80738.1"/>
    </source>
</evidence>
<dbReference type="AlphaFoldDB" id="A0A1G5IZ93"/>
<proteinExistence type="predicted"/>
<dbReference type="EMBL" id="FMVT01000010">
    <property type="protein sequence ID" value="SCY80738.1"/>
    <property type="molecule type" value="Genomic_DNA"/>
</dbReference>
<organism evidence="1 2">
    <name type="scientific">Paracoccus tibetensis</name>
    <dbReference type="NCBI Taxonomy" id="336292"/>
    <lineage>
        <taxon>Bacteria</taxon>
        <taxon>Pseudomonadati</taxon>
        <taxon>Pseudomonadota</taxon>
        <taxon>Alphaproteobacteria</taxon>
        <taxon>Rhodobacterales</taxon>
        <taxon>Paracoccaceae</taxon>
        <taxon>Paracoccus</taxon>
    </lineage>
</organism>
<name>A0A1G5IZ93_9RHOB</name>
<reference evidence="1 2" key="1">
    <citation type="submission" date="2016-10" db="EMBL/GenBank/DDBJ databases">
        <authorList>
            <person name="de Groot N.N."/>
        </authorList>
    </citation>
    <scope>NUCLEOTIDE SEQUENCE [LARGE SCALE GENOMIC DNA]</scope>
    <source>
        <strain evidence="1 2">CGMCC 1.8925</strain>
    </source>
</reference>
<protein>
    <submittedName>
        <fullName evidence="1">Uncharacterized protein</fullName>
    </submittedName>
</protein>
<evidence type="ECO:0000313" key="2">
    <source>
        <dbReference type="Proteomes" id="UP000199502"/>
    </source>
</evidence>
<accession>A0A1G5IZ93</accession>
<gene>
    <name evidence="1" type="ORF">SAMN05660710_02847</name>
</gene>